<reference evidence="4 5" key="1">
    <citation type="submission" date="2023-02" db="EMBL/GenBank/DDBJ databases">
        <authorList>
            <person name="Olszewska D."/>
        </authorList>
    </citation>
    <scope>NUCLEOTIDE SEQUENCE [LARGE SCALE GENOMIC DNA]</scope>
    <source>
        <strain evidence="4 5">FDU301</strain>
    </source>
</reference>
<keyword evidence="4" id="KW-0378">Hydrolase</keyword>
<feature type="signal peptide" evidence="1">
    <location>
        <begin position="1"/>
        <end position="27"/>
    </location>
</feature>
<evidence type="ECO:0000313" key="4">
    <source>
        <dbReference type="EMBL" id="MDD9783706.1"/>
    </source>
</evidence>
<dbReference type="Proteomes" id="UP001213771">
    <property type="component" value="Unassembled WGS sequence"/>
</dbReference>
<feature type="chain" id="PRO_5044773283" evidence="1">
    <location>
        <begin position="28"/>
        <end position="207"/>
    </location>
</feature>
<feature type="domain" description="Peptidoglycan binding-like" evidence="2">
    <location>
        <begin position="37"/>
        <end position="92"/>
    </location>
</feature>
<dbReference type="Gene3D" id="6.20.240.60">
    <property type="match status" value="1"/>
</dbReference>
<dbReference type="InterPro" id="IPR011105">
    <property type="entry name" value="Cell_wall_hydrolase_SleB"/>
</dbReference>
<evidence type="ECO:0000259" key="3">
    <source>
        <dbReference type="Pfam" id="PF07486"/>
    </source>
</evidence>
<dbReference type="RefSeq" id="WP_274589042.1">
    <property type="nucleotide sequence ID" value="NZ_JARAOX010000184.1"/>
</dbReference>
<dbReference type="Gene3D" id="1.10.101.10">
    <property type="entry name" value="PGBD-like superfamily/PGBD"/>
    <property type="match status" value="1"/>
</dbReference>
<protein>
    <submittedName>
        <fullName evidence="4">Cell wall hydrolase</fullName>
    </submittedName>
</protein>
<organism evidence="4 5">
    <name type="scientific">Priestia megaterium</name>
    <name type="common">Bacillus megaterium</name>
    <dbReference type="NCBI Taxonomy" id="1404"/>
    <lineage>
        <taxon>Bacteria</taxon>
        <taxon>Bacillati</taxon>
        <taxon>Bacillota</taxon>
        <taxon>Bacilli</taxon>
        <taxon>Bacillales</taxon>
        <taxon>Bacillaceae</taxon>
        <taxon>Priestia</taxon>
    </lineage>
</organism>
<evidence type="ECO:0000313" key="5">
    <source>
        <dbReference type="Proteomes" id="UP001213771"/>
    </source>
</evidence>
<dbReference type="InterPro" id="IPR036365">
    <property type="entry name" value="PGBD-like_sf"/>
</dbReference>
<proteinExistence type="predicted"/>
<comment type="caution">
    <text evidence="4">The sequence shown here is derived from an EMBL/GenBank/DDBJ whole genome shotgun (WGS) entry which is preliminary data.</text>
</comment>
<dbReference type="SUPFAM" id="SSF47090">
    <property type="entry name" value="PGBD-like"/>
    <property type="match status" value="1"/>
</dbReference>
<dbReference type="Gene3D" id="1.10.10.2520">
    <property type="entry name" value="Cell wall hydrolase SleB, domain 1"/>
    <property type="match status" value="1"/>
</dbReference>
<dbReference type="EMBL" id="JARAOX010000184">
    <property type="protein sequence ID" value="MDD9783706.1"/>
    <property type="molecule type" value="Genomic_DNA"/>
</dbReference>
<dbReference type="GO" id="GO:0016787">
    <property type="term" value="F:hydrolase activity"/>
    <property type="evidence" value="ECO:0007669"/>
    <property type="project" value="UniProtKB-KW"/>
</dbReference>
<evidence type="ECO:0000259" key="2">
    <source>
        <dbReference type="Pfam" id="PF01471"/>
    </source>
</evidence>
<dbReference type="InterPro" id="IPR042047">
    <property type="entry name" value="SleB_dom1"/>
</dbReference>
<accession>A0ABD4WU08</accession>
<dbReference type="Pfam" id="PF07486">
    <property type="entry name" value="Hydrolase_2"/>
    <property type="match status" value="1"/>
</dbReference>
<dbReference type="Pfam" id="PF01471">
    <property type="entry name" value="PG_binding_1"/>
    <property type="match status" value="1"/>
</dbReference>
<sequence>MNFQKYGAIILFALLIALSCQISKTEAAGVLEPASEENQVYLLQEQLLKMGYLQTSPTGYYGPATEGAVKEFQQDTGLGIDGRVGARTYKQLINVEQMARVVNGEARGETYEGKVAVASVILNRLESPGFPKTVSAVISQTNAFTCMDDGQYNLTPNHSAYQAVIDAFQGWDPSSGSVYYYNSSIATNEWIFTRSTVKRIGNHLFAR</sequence>
<gene>
    <name evidence="4" type="ORF">PVE99_15110</name>
</gene>
<keyword evidence="1" id="KW-0732">Signal</keyword>
<dbReference type="PROSITE" id="PS51257">
    <property type="entry name" value="PROKAR_LIPOPROTEIN"/>
    <property type="match status" value="1"/>
</dbReference>
<name>A0ABD4WU08_PRIMG</name>
<feature type="domain" description="Cell wall hydrolase SleB" evidence="3">
    <location>
        <begin position="108"/>
        <end position="206"/>
    </location>
</feature>
<evidence type="ECO:0000256" key="1">
    <source>
        <dbReference type="SAM" id="SignalP"/>
    </source>
</evidence>
<dbReference type="InterPro" id="IPR036366">
    <property type="entry name" value="PGBDSf"/>
</dbReference>
<dbReference type="InterPro" id="IPR002477">
    <property type="entry name" value="Peptidoglycan-bd-like"/>
</dbReference>
<dbReference type="AlphaFoldDB" id="A0ABD4WU08"/>